<name>A0A1R1Y6C7_9FUNG</name>
<evidence type="ECO:0000313" key="2">
    <source>
        <dbReference type="Proteomes" id="UP000187283"/>
    </source>
</evidence>
<proteinExistence type="predicted"/>
<gene>
    <name evidence="1" type="ORF">AYI70_g2869</name>
</gene>
<dbReference type="EMBL" id="LSSN01000765">
    <property type="protein sequence ID" value="OMJ22439.1"/>
    <property type="molecule type" value="Genomic_DNA"/>
</dbReference>
<accession>A0A1R1Y6C7</accession>
<evidence type="ECO:0000313" key="1">
    <source>
        <dbReference type="EMBL" id="OMJ22439.1"/>
    </source>
</evidence>
<feature type="non-terminal residue" evidence="1">
    <location>
        <position position="41"/>
    </location>
</feature>
<comment type="caution">
    <text evidence="1">The sequence shown here is derived from an EMBL/GenBank/DDBJ whole genome shotgun (WGS) entry which is preliminary data.</text>
</comment>
<sequence length="41" mass="4721">MPSKPQKINTKLRRRLDRFFQSVQISGSAGGLRFFGRVRIA</sequence>
<protein>
    <submittedName>
        <fullName evidence="1">Uncharacterized protein</fullName>
    </submittedName>
</protein>
<dbReference type="AlphaFoldDB" id="A0A1R1Y6C7"/>
<reference evidence="1 2" key="1">
    <citation type="submission" date="2017-01" db="EMBL/GenBank/DDBJ databases">
        <authorList>
            <person name="Mah S.A."/>
            <person name="Swanson W.J."/>
            <person name="Moy G.W."/>
            <person name="Vacquier V.D."/>
        </authorList>
    </citation>
    <scope>NUCLEOTIDE SEQUENCE [LARGE SCALE GENOMIC DNA]</scope>
    <source>
        <strain evidence="1 2">GSMNP</strain>
    </source>
</reference>
<organism evidence="1 2">
    <name type="scientific">Smittium culicis</name>
    <dbReference type="NCBI Taxonomy" id="133412"/>
    <lineage>
        <taxon>Eukaryota</taxon>
        <taxon>Fungi</taxon>
        <taxon>Fungi incertae sedis</taxon>
        <taxon>Zoopagomycota</taxon>
        <taxon>Kickxellomycotina</taxon>
        <taxon>Harpellomycetes</taxon>
        <taxon>Harpellales</taxon>
        <taxon>Legeriomycetaceae</taxon>
        <taxon>Smittium</taxon>
    </lineage>
</organism>
<dbReference type="Proteomes" id="UP000187283">
    <property type="component" value="Unassembled WGS sequence"/>
</dbReference>
<keyword evidence="2" id="KW-1185">Reference proteome</keyword>